<dbReference type="AlphaFoldDB" id="M8BDH6"/>
<evidence type="ECO:0000313" key="6">
    <source>
        <dbReference type="EnsemblPlants" id="EMT11720"/>
    </source>
</evidence>
<evidence type="ECO:0000256" key="4">
    <source>
        <dbReference type="ARBA" id="ARBA00023242"/>
    </source>
</evidence>
<dbReference type="InterPro" id="IPR046955">
    <property type="entry name" value="PHR1-like"/>
</dbReference>
<dbReference type="GO" id="GO:0003677">
    <property type="term" value="F:DNA binding"/>
    <property type="evidence" value="ECO:0007669"/>
    <property type="project" value="UniProtKB-KW"/>
</dbReference>
<protein>
    <submittedName>
        <fullName evidence="6">Putative Myb family transcription factor</fullName>
    </submittedName>
</protein>
<dbReference type="InterPro" id="IPR017930">
    <property type="entry name" value="Myb_dom"/>
</dbReference>
<feature type="compositionally biased region" description="Basic and acidic residues" evidence="5">
    <location>
        <begin position="26"/>
        <end position="36"/>
    </location>
</feature>
<feature type="region of interest" description="Disordered" evidence="5">
    <location>
        <begin position="297"/>
        <end position="363"/>
    </location>
</feature>
<evidence type="ECO:0000256" key="1">
    <source>
        <dbReference type="ARBA" id="ARBA00023015"/>
    </source>
</evidence>
<accession>M8BDH6</accession>
<dbReference type="PANTHER" id="PTHR31314">
    <property type="entry name" value="MYB FAMILY TRANSCRIPTION FACTOR PHL7-LIKE"/>
    <property type="match status" value="1"/>
</dbReference>
<evidence type="ECO:0000256" key="5">
    <source>
        <dbReference type="SAM" id="MobiDB-lite"/>
    </source>
</evidence>
<dbReference type="SUPFAM" id="SSF46689">
    <property type="entry name" value="Homeodomain-like"/>
    <property type="match status" value="1"/>
</dbReference>
<evidence type="ECO:0000256" key="3">
    <source>
        <dbReference type="ARBA" id="ARBA00023163"/>
    </source>
</evidence>
<dbReference type="InterPro" id="IPR009057">
    <property type="entry name" value="Homeodomain-like_sf"/>
</dbReference>
<reference evidence="6" key="1">
    <citation type="submission" date="2015-06" db="UniProtKB">
        <authorList>
            <consortium name="EnsemblPlants"/>
        </authorList>
    </citation>
    <scope>IDENTIFICATION</scope>
</reference>
<proteinExistence type="predicted"/>
<dbReference type="GO" id="GO:0003700">
    <property type="term" value="F:DNA-binding transcription factor activity"/>
    <property type="evidence" value="ECO:0007669"/>
    <property type="project" value="InterPro"/>
</dbReference>
<dbReference type="NCBIfam" id="TIGR01557">
    <property type="entry name" value="myb_SHAQKYF"/>
    <property type="match status" value="1"/>
</dbReference>
<dbReference type="EnsemblPlants" id="EMT11720">
    <property type="protein sequence ID" value="EMT11720"/>
    <property type="gene ID" value="F775_13531"/>
</dbReference>
<feature type="compositionally biased region" description="Gly residues" evidence="5">
    <location>
        <begin position="1"/>
        <end position="10"/>
    </location>
</feature>
<dbReference type="PROSITE" id="PS51294">
    <property type="entry name" value="HTH_MYB"/>
    <property type="match status" value="1"/>
</dbReference>
<keyword evidence="4" id="KW-0539">Nucleus</keyword>
<dbReference type="InterPro" id="IPR001005">
    <property type="entry name" value="SANT/Myb"/>
</dbReference>
<keyword evidence="3" id="KW-0804">Transcription</keyword>
<feature type="compositionally biased region" description="Low complexity" evidence="5">
    <location>
        <begin position="38"/>
        <end position="55"/>
    </location>
</feature>
<keyword evidence="1" id="KW-0805">Transcription regulation</keyword>
<evidence type="ECO:0000256" key="2">
    <source>
        <dbReference type="ARBA" id="ARBA00023125"/>
    </source>
</evidence>
<dbReference type="FunFam" id="1.10.10.60:FF:000002">
    <property type="entry name" value="Myb family transcription factor"/>
    <property type="match status" value="1"/>
</dbReference>
<name>M8BDH6_AEGTA</name>
<sequence>MEASKGGDGSSGASASNDDSTVEEEGASRQEQEDACRGNSLSSSSAPGSWGAAASNDDSTVEEEGASRQEQEDACRGNSLSSSSVRPYVRSKNPRLRWTPELHHCFVRAIHRLGGQDRATPKLVLQLMNVRGLSIGHVKSHLQMYRSKKIDDSGQVIGHLPLPHAFHHRQSGAGTMLSRFGAAAWPPWRSFHEPYWAHGRPFLGSKTYNSLEAEAEAAFLRSRAQHVARAASSNPGLMMQSGCPSRNDHHTMNHQPKRLLQLTVRNDNDTHVLLDLDLGLSLGLPVPMREAKRRRSGCGWVKEGPDEKGADEEQVDETSTATMLSLSLFSPRDAPRKMSSTSASDHAVDEHATRRASTLDLTI</sequence>
<organism evidence="6">
    <name type="scientific">Aegilops tauschii</name>
    <name type="common">Tausch's goatgrass</name>
    <name type="synonym">Aegilops squarrosa</name>
    <dbReference type="NCBI Taxonomy" id="37682"/>
    <lineage>
        <taxon>Eukaryota</taxon>
        <taxon>Viridiplantae</taxon>
        <taxon>Streptophyta</taxon>
        <taxon>Embryophyta</taxon>
        <taxon>Tracheophyta</taxon>
        <taxon>Spermatophyta</taxon>
        <taxon>Magnoliopsida</taxon>
        <taxon>Liliopsida</taxon>
        <taxon>Poales</taxon>
        <taxon>Poaceae</taxon>
        <taxon>BOP clade</taxon>
        <taxon>Pooideae</taxon>
        <taxon>Triticodae</taxon>
        <taxon>Triticeae</taxon>
        <taxon>Triticinae</taxon>
        <taxon>Aegilops</taxon>
    </lineage>
</organism>
<dbReference type="Gene3D" id="1.10.10.60">
    <property type="entry name" value="Homeodomain-like"/>
    <property type="match status" value="1"/>
</dbReference>
<feature type="region of interest" description="Disordered" evidence="5">
    <location>
        <begin position="1"/>
        <end position="91"/>
    </location>
</feature>
<feature type="compositionally biased region" description="Basic and acidic residues" evidence="5">
    <location>
        <begin position="65"/>
        <end position="75"/>
    </location>
</feature>
<dbReference type="PANTHER" id="PTHR31314:SF154">
    <property type="entry name" value="HTH MYB-TYPE DOMAIN-CONTAINING PROTEIN"/>
    <property type="match status" value="1"/>
</dbReference>
<feature type="compositionally biased region" description="Polar residues" evidence="5">
    <location>
        <begin position="317"/>
        <end position="328"/>
    </location>
</feature>
<dbReference type="Pfam" id="PF00249">
    <property type="entry name" value="Myb_DNA-binding"/>
    <property type="match status" value="1"/>
</dbReference>
<keyword evidence="2" id="KW-0238">DNA-binding</keyword>
<dbReference type="InterPro" id="IPR006447">
    <property type="entry name" value="Myb_dom_plants"/>
</dbReference>